<dbReference type="PANTHER" id="PTHR30081">
    <property type="entry name" value="PROTEIN-EXPORT MEMBRANE PROTEIN SEC"/>
    <property type="match status" value="1"/>
</dbReference>
<keyword evidence="6 9" id="KW-1133">Transmembrane helix</keyword>
<dbReference type="GO" id="GO:0065002">
    <property type="term" value="P:intracellular protein transmembrane transport"/>
    <property type="evidence" value="ECO:0007669"/>
    <property type="project" value="UniProtKB-UniRule"/>
</dbReference>
<dbReference type="InterPro" id="IPR054384">
    <property type="entry name" value="SecDF_P1_head"/>
</dbReference>
<feature type="transmembrane region" description="Helical" evidence="9">
    <location>
        <begin position="362"/>
        <end position="386"/>
    </location>
</feature>
<evidence type="ECO:0000256" key="6">
    <source>
        <dbReference type="ARBA" id="ARBA00022989"/>
    </source>
</evidence>
<gene>
    <name evidence="9" type="primary">secD</name>
    <name evidence="13" type="ORF">DNHGIG_27710</name>
</gene>
<comment type="similarity">
    <text evidence="9">Belongs to the SecD/SecF family. SecD subfamily.</text>
</comment>
<evidence type="ECO:0000313" key="13">
    <source>
        <dbReference type="EMBL" id="GIM47222.1"/>
    </source>
</evidence>
<dbReference type="Pfam" id="PF02355">
    <property type="entry name" value="SecD_SecF_C"/>
    <property type="match status" value="1"/>
</dbReference>
<dbReference type="Gene3D" id="3.30.70.3220">
    <property type="match status" value="1"/>
</dbReference>
<comment type="subunit">
    <text evidence="9">Forms a complex with SecF. Part of the essential Sec protein translocation apparatus which comprises SecA, SecYEG and auxiliary proteins SecDF. Other proteins may also be involved.</text>
</comment>
<evidence type="ECO:0000256" key="5">
    <source>
        <dbReference type="ARBA" id="ARBA00022927"/>
    </source>
</evidence>
<evidence type="ECO:0000256" key="1">
    <source>
        <dbReference type="ARBA" id="ARBA00004651"/>
    </source>
</evidence>
<evidence type="ECO:0000313" key="14">
    <source>
        <dbReference type="Proteomes" id="UP001057291"/>
    </source>
</evidence>
<organism evidence="13 14">
    <name type="scientific">Collibacillus ludicampi</name>
    <dbReference type="NCBI Taxonomy" id="2771369"/>
    <lineage>
        <taxon>Bacteria</taxon>
        <taxon>Bacillati</taxon>
        <taxon>Bacillota</taxon>
        <taxon>Bacilli</taxon>
        <taxon>Bacillales</taxon>
        <taxon>Alicyclobacillaceae</taxon>
        <taxon>Collibacillus</taxon>
    </lineage>
</organism>
<comment type="caution">
    <text evidence="13">The sequence shown here is derived from an EMBL/GenBank/DDBJ whole genome shotgun (WGS) entry which is preliminary data.</text>
</comment>
<evidence type="ECO:0000259" key="10">
    <source>
        <dbReference type="Pfam" id="PF02355"/>
    </source>
</evidence>
<feature type="transmembrane region" description="Helical" evidence="9">
    <location>
        <begin position="292"/>
        <end position="313"/>
    </location>
</feature>
<evidence type="ECO:0000256" key="9">
    <source>
        <dbReference type="HAMAP-Rule" id="MF_01463"/>
    </source>
</evidence>
<evidence type="ECO:0000256" key="3">
    <source>
        <dbReference type="ARBA" id="ARBA00022475"/>
    </source>
</evidence>
<dbReference type="GO" id="GO:0015450">
    <property type="term" value="F:protein-transporting ATPase activity"/>
    <property type="evidence" value="ECO:0007669"/>
    <property type="project" value="InterPro"/>
</dbReference>
<evidence type="ECO:0000256" key="2">
    <source>
        <dbReference type="ARBA" id="ARBA00022448"/>
    </source>
</evidence>
<name>A0AAV4LHC1_9BACL</name>
<evidence type="ECO:0000259" key="12">
    <source>
        <dbReference type="Pfam" id="PF22599"/>
    </source>
</evidence>
<comment type="caution">
    <text evidence="9">Lacks conserved residue(s) required for the propagation of feature annotation.</text>
</comment>
<dbReference type="SUPFAM" id="SSF82866">
    <property type="entry name" value="Multidrug efflux transporter AcrB transmembrane domain"/>
    <property type="match status" value="1"/>
</dbReference>
<proteinExistence type="inferred from homology"/>
<dbReference type="GO" id="GO:0043952">
    <property type="term" value="P:protein transport by the Sec complex"/>
    <property type="evidence" value="ECO:0007669"/>
    <property type="project" value="UniProtKB-UniRule"/>
</dbReference>
<feature type="transmembrane region" description="Helical" evidence="9">
    <location>
        <begin position="267"/>
        <end position="286"/>
    </location>
</feature>
<dbReference type="InterPro" id="IPR048631">
    <property type="entry name" value="SecD_1st"/>
</dbReference>
<dbReference type="Gene3D" id="1.20.1640.10">
    <property type="entry name" value="Multidrug efflux transporter AcrB transmembrane domain"/>
    <property type="match status" value="1"/>
</dbReference>
<dbReference type="RefSeq" id="WP_282200235.1">
    <property type="nucleotide sequence ID" value="NZ_BOQE01000001.1"/>
</dbReference>
<dbReference type="InterPro" id="IPR022813">
    <property type="entry name" value="SecD/SecF_arch_bac"/>
</dbReference>
<feature type="domain" description="SecDF P1 head subdomain" evidence="12">
    <location>
        <begin position="121"/>
        <end position="216"/>
    </location>
</feature>
<reference evidence="13" key="1">
    <citation type="journal article" date="2023" name="Int. J. Syst. Evol. Microbiol.">
        <title>Collibacillus ludicampi gen. nov., sp. nov., a new soil bacterium of the family Alicyclobacillaceae.</title>
        <authorList>
            <person name="Jojima T."/>
            <person name="Ioku Y."/>
            <person name="Fukuta Y."/>
            <person name="Shirasaka N."/>
            <person name="Matsumura Y."/>
            <person name="Mori M."/>
        </authorList>
    </citation>
    <scope>NUCLEOTIDE SEQUENCE</scope>
    <source>
        <strain evidence="13">TP075</strain>
    </source>
</reference>
<keyword evidence="7 9" id="KW-0811">Translocation</keyword>
<dbReference type="HAMAP" id="MF_01463_B">
    <property type="entry name" value="SecD_B"/>
    <property type="match status" value="1"/>
</dbReference>
<comment type="function">
    <text evidence="9">Part of the Sec protein translocase complex. Interacts with the SecYEG preprotein conducting channel. SecDF uses the proton motive force (PMF) to complete protein translocation after the ATP-dependent function of SecA.</text>
</comment>
<dbReference type="Pfam" id="PF21760">
    <property type="entry name" value="SecD_1st"/>
    <property type="match status" value="1"/>
</dbReference>
<accession>A0AAV4LHC1</accession>
<keyword evidence="2 9" id="KW-0813">Transport</keyword>
<dbReference type="Pfam" id="PF22599">
    <property type="entry name" value="SecDF_P1_head"/>
    <property type="match status" value="1"/>
</dbReference>
<sequence>MVKWSKIISLLLVLVLFFALAGTTAKKLWTGIPLGLDLQGGFDVLYQVQPTKDQPVTREGVLATRNAIENRVNALGVKEPDISIEGNDRIRVQLAGVKDQQEAKEIIGKPAKLEFRAPDGKTVLLTGKDLKSNAKAVLDQQTGAPVVTVEFKDPQAFANVTQKYLGQPVGIWLDNQLISNPVIQQVIGGGQAQITGEKTLKDAQTLANLLNAGALPYPIKELSSMAVGATLGQAALKDTLKAGYIAFALIFIFMLVFYRIPGLVANIALLMYVYLIIAVFKGLGIVLTLPGLAALILGVGIAVDVNIIAYERIKDEFANGKTLLSSVIMGQKRSLPTIIDANITSLIAAALLFWFGSGQVRGFAVAEVISILASFLTAVLLSRWMLMLVVRSNLIKNPWWFGADRLKGGDAK</sequence>
<protein>
    <recommendedName>
        <fullName evidence="9">Protein translocase subunit SecD</fullName>
    </recommendedName>
</protein>
<dbReference type="InterPro" id="IPR005791">
    <property type="entry name" value="SecD"/>
</dbReference>
<comment type="subcellular location">
    <subcellularLocation>
        <location evidence="1 9">Cell membrane</location>
        <topology evidence="1 9">Multi-pass membrane protein</topology>
    </subcellularLocation>
</comment>
<keyword evidence="8 9" id="KW-0472">Membrane</keyword>
<keyword evidence="14" id="KW-1185">Reference proteome</keyword>
<dbReference type="AlphaFoldDB" id="A0AAV4LHC1"/>
<dbReference type="NCBIfam" id="TIGR01129">
    <property type="entry name" value="secD"/>
    <property type="match status" value="1"/>
</dbReference>
<evidence type="ECO:0000256" key="7">
    <source>
        <dbReference type="ARBA" id="ARBA00023010"/>
    </source>
</evidence>
<feature type="transmembrane region" description="Helical" evidence="9">
    <location>
        <begin position="334"/>
        <end position="356"/>
    </location>
</feature>
<dbReference type="InterPro" id="IPR055344">
    <property type="entry name" value="SecD_SecF_C_bact"/>
</dbReference>
<dbReference type="NCBIfam" id="TIGR00916">
    <property type="entry name" value="2A0604s01"/>
    <property type="match status" value="1"/>
</dbReference>
<dbReference type="InterPro" id="IPR048634">
    <property type="entry name" value="SecD_SecF_C"/>
</dbReference>
<dbReference type="EMBL" id="BOQE01000001">
    <property type="protein sequence ID" value="GIM47222.1"/>
    <property type="molecule type" value="Genomic_DNA"/>
</dbReference>
<feature type="domain" description="Protein translocase subunit SecDF P1" evidence="11">
    <location>
        <begin position="64"/>
        <end position="119"/>
    </location>
</feature>
<dbReference type="Proteomes" id="UP001057291">
    <property type="component" value="Unassembled WGS sequence"/>
</dbReference>
<dbReference type="GO" id="GO:0005886">
    <property type="term" value="C:plasma membrane"/>
    <property type="evidence" value="ECO:0007669"/>
    <property type="project" value="UniProtKB-SubCell"/>
</dbReference>
<dbReference type="GO" id="GO:0006605">
    <property type="term" value="P:protein targeting"/>
    <property type="evidence" value="ECO:0007669"/>
    <property type="project" value="UniProtKB-UniRule"/>
</dbReference>
<dbReference type="PANTHER" id="PTHR30081:SF1">
    <property type="entry name" value="PROTEIN TRANSLOCASE SUBUNIT SECD"/>
    <property type="match status" value="1"/>
</dbReference>
<keyword evidence="3 9" id="KW-1003">Cell membrane</keyword>
<keyword evidence="4 9" id="KW-0812">Transmembrane</keyword>
<feature type="domain" description="Protein export membrane protein SecD/SecF C-terminal" evidence="10">
    <location>
        <begin position="220"/>
        <end position="388"/>
    </location>
</feature>
<evidence type="ECO:0000256" key="4">
    <source>
        <dbReference type="ARBA" id="ARBA00022692"/>
    </source>
</evidence>
<keyword evidence="5 9" id="KW-0653">Protein transport</keyword>
<evidence type="ECO:0000256" key="8">
    <source>
        <dbReference type="ARBA" id="ARBA00023136"/>
    </source>
</evidence>
<feature type="transmembrane region" description="Helical" evidence="9">
    <location>
        <begin position="242"/>
        <end position="260"/>
    </location>
</feature>
<evidence type="ECO:0000259" key="11">
    <source>
        <dbReference type="Pfam" id="PF21760"/>
    </source>
</evidence>